<feature type="region of interest" description="Disordered" evidence="1">
    <location>
        <begin position="1"/>
        <end position="28"/>
    </location>
</feature>
<accession>A0A3N4JH23</accession>
<protein>
    <recommendedName>
        <fullName evidence="4">Restriction endonuclease domain-containing protein</fullName>
    </recommendedName>
</protein>
<evidence type="ECO:0000313" key="2">
    <source>
        <dbReference type="EMBL" id="RPA96288.1"/>
    </source>
</evidence>
<evidence type="ECO:0000313" key="3">
    <source>
        <dbReference type="Proteomes" id="UP000276215"/>
    </source>
</evidence>
<dbReference type="AlphaFoldDB" id="A0A3N4JH23"/>
<organism evidence="2 3">
    <name type="scientific">Choiromyces venosus 120613-1</name>
    <dbReference type="NCBI Taxonomy" id="1336337"/>
    <lineage>
        <taxon>Eukaryota</taxon>
        <taxon>Fungi</taxon>
        <taxon>Dikarya</taxon>
        <taxon>Ascomycota</taxon>
        <taxon>Pezizomycotina</taxon>
        <taxon>Pezizomycetes</taxon>
        <taxon>Pezizales</taxon>
        <taxon>Tuberaceae</taxon>
        <taxon>Choiromyces</taxon>
    </lineage>
</organism>
<dbReference type="Proteomes" id="UP000276215">
    <property type="component" value="Unassembled WGS sequence"/>
</dbReference>
<name>A0A3N4JH23_9PEZI</name>
<dbReference type="EMBL" id="ML120416">
    <property type="protein sequence ID" value="RPA96288.1"/>
    <property type="molecule type" value="Genomic_DNA"/>
</dbReference>
<dbReference type="OrthoDB" id="76567at2759"/>
<evidence type="ECO:0008006" key="4">
    <source>
        <dbReference type="Google" id="ProtNLM"/>
    </source>
</evidence>
<gene>
    <name evidence="2" type="ORF">L873DRAFT_1744025</name>
</gene>
<proteinExistence type="predicted"/>
<evidence type="ECO:0000256" key="1">
    <source>
        <dbReference type="SAM" id="MobiDB-lite"/>
    </source>
</evidence>
<feature type="compositionally biased region" description="Pro residues" evidence="1">
    <location>
        <begin position="15"/>
        <end position="24"/>
    </location>
</feature>
<dbReference type="STRING" id="1336337.A0A3N4JH23"/>
<reference evidence="2 3" key="1">
    <citation type="journal article" date="2018" name="Nat. Ecol. Evol.">
        <title>Pezizomycetes genomes reveal the molecular basis of ectomycorrhizal truffle lifestyle.</title>
        <authorList>
            <person name="Murat C."/>
            <person name="Payen T."/>
            <person name="Noel B."/>
            <person name="Kuo A."/>
            <person name="Morin E."/>
            <person name="Chen J."/>
            <person name="Kohler A."/>
            <person name="Krizsan K."/>
            <person name="Balestrini R."/>
            <person name="Da Silva C."/>
            <person name="Montanini B."/>
            <person name="Hainaut M."/>
            <person name="Levati E."/>
            <person name="Barry K.W."/>
            <person name="Belfiori B."/>
            <person name="Cichocki N."/>
            <person name="Clum A."/>
            <person name="Dockter R.B."/>
            <person name="Fauchery L."/>
            <person name="Guy J."/>
            <person name="Iotti M."/>
            <person name="Le Tacon F."/>
            <person name="Lindquist E.A."/>
            <person name="Lipzen A."/>
            <person name="Malagnac F."/>
            <person name="Mello A."/>
            <person name="Molinier V."/>
            <person name="Miyauchi S."/>
            <person name="Poulain J."/>
            <person name="Riccioni C."/>
            <person name="Rubini A."/>
            <person name="Sitrit Y."/>
            <person name="Splivallo R."/>
            <person name="Traeger S."/>
            <person name="Wang M."/>
            <person name="Zifcakova L."/>
            <person name="Wipf D."/>
            <person name="Zambonelli A."/>
            <person name="Paolocci F."/>
            <person name="Nowrousian M."/>
            <person name="Ottonello S."/>
            <person name="Baldrian P."/>
            <person name="Spatafora J.W."/>
            <person name="Henrissat B."/>
            <person name="Nagy L.G."/>
            <person name="Aury J.M."/>
            <person name="Wincker P."/>
            <person name="Grigoriev I.V."/>
            <person name="Bonfante P."/>
            <person name="Martin F.M."/>
        </authorList>
    </citation>
    <scope>NUCLEOTIDE SEQUENCE [LARGE SCALE GENOMIC DNA]</scope>
    <source>
        <strain evidence="2 3">120613-1</strain>
    </source>
</reference>
<keyword evidence="3" id="KW-1185">Reference proteome</keyword>
<sequence length="308" mass="34610">MAAVPAPHVRVSPTPTAPQPPDPSGPLDMHYYLTEGLEGVEHQEYRDMRSFTRAIDSQAAESGAGNADEYPCPYMVFSPVTRDQLANIERVRDTRYKRLRFMYLNDPKALIIKIMPSVPHELVTGTFVSAFLEMVAAMGLRRALASVGHATYQGLASRKEADGSFKPRLARPLATDWPTVVLECGVSESARRLKVDARWWLDNSLGEVKIVLVFYVLRPARTIRIEHWEMDTMPNPQVTRAHPHPVVTRPIIRDTIHIDGNAVTGGPLRLNFQKIFLRAPVAAQGEGHFTFTAQDLRDYYHDVWTAAL</sequence>